<proteinExistence type="predicted"/>
<dbReference type="AlphaFoldDB" id="A0A941GW49"/>
<comment type="caution">
    <text evidence="1">The sequence shown here is derived from an EMBL/GenBank/DDBJ whole genome shotgun (WGS) entry which is preliminary data.</text>
</comment>
<evidence type="ECO:0000313" key="1">
    <source>
        <dbReference type="EMBL" id="MBR8828543.1"/>
    </source>
</evidence>
<protein>
    <submittedName>
        <fullName evidence="1">Uncharacterized protein</fullName>
    </submittedName>
</protein>
<evidence type="ECO:0000313" key="2">
    <source>
        <dbReference type="Proteomes" id="UP000767446"/>
    </source>
</evidence>
<dbReference type="Proteomes" id="UP000767446">
    <property type="component" value="Unassembled WGS sequence"/>
</dbReference>
<organism evidence="1 2">
    <name type="scientific">Gomphosphaeria aponina SAG 52.96 = DSM 107014</name>
    <dbReference type="NCBI Taxonomy" id="1521640"/>
    <lineage>
        <taxon>Bacteria</taxon>
        <taxon>Bacillati</taxon>
        <taxon>Cyanobacteriota</taxon>
        <taxon>Cyanophyceae</taxon>
        <taxon>Oscillatoriophycideae</taxon>
        <taxon>Chroococcales</taxon>
        <taxon>Gomphosphaeriaceae</taxon>
        <taxon>Gomphosphaeria</taxon>
    </lineage>
</organism>
<accession>A0A941GW49</accession>
<dbReference type="EMBL" id="JADQBC010000075">
    <property type="protein sequence ID" value="MBR8828543.1"/>
    <property type="molecule type" value="Genomic_DNA"/>
</dbReference>
<name>A0A941GW49_9CHRO</name>
<gene>
    <name evidence="1" type="ORF">DSM107014_11705</name>
</gene>
<reference evidence="1" key="1">
    <citation type="submission" date="2021-02" db="EMBL/GenBank/DDBJ databases">
        <title>Metagenome analyses of Stigonema ocellatum DSM 106950, Chlorogloea purpurea SAG 13.99 and Gomphosphaeria aponina DSM 107014.</title>
        <authorList>
            <person name="Marter P."/>
            <person name="Huang S."/>
        </authorList>
    </citation>
    <scope>NUCLEOTIDE SEQUENCE</scope>
    <source>
        <strain evidence="1">JP213</strain>
    </source>
</reference>
<sequence>MRDICTMFDAQIMVLDELIAQLEASNRDSPINIRTRERGKHLLALQKQAKS</sequence>